<dbReference type="InterPro" id="IPR013078">
    <property type="entry name" value="His_Pase_superF_clade-1"/>
</dbReference>
<sequence>MGQRIVEAASAARNQVRMIEHYAKSGAMGVRRPPMPRLFLLRHAKSPPAVAGQKDFDRPLAERGRAAMTAVGRYMTKEGYVPDLVLCSPSARTRETFEELRPFLPDHVAVDYVRELYEASLGTMLRVITSHADSSERLLVVGHNPSIHRLAATLPGEGDPALLAEVEAKYPTASLAVIDFSVSWREVRPDGGRLVAFVTPADLGGPAGD</sequence>
<dbReference type="Pfam" id="PF00300">
    <property type="entry name" value="His_Phos_1"/>
    <property type="match status" value="1"/>
</dbReference>
<protein>
    <submittedName>
        <fullName evidence="1">Phosphohistidine phosphatase</fullName>
    </submittedName>
</protein>
<dbReference type="CDD" id="cd07067">
    <property type="entry name" value="HP_PGM_like"/>
    <property type="match status" value="1"/>
</dbReference>
<reference evidence="1 2" key="1">
    <citation type="submission" date="2017-12" db="EMBL/GenBank/DDBJ databases">
        <title>Anaerobic carbon monoxide metabolism by Pleomorphomonas carboxyditropha sp. nov., a new mesophilic hydrogenogenic carboxidotroph.</title>
        <authorList>
            <person name="Esquivel-Elizondo S."/>
            <person name="Krajmalnik-Brown R."/>
        </authorList>
    </citation>
    <scope>NUCLEOTIDE SEQUENCE [LARGE SCALE GENOMIC DNA]</scope>
    <source>
        <strain evidence="1 2">R5-392</strain>
    </source>
</reference>
<organism evidence="1 2">
    <name type="scientific">Pleomorphomonas diazotrophica</name>
    <dbReference type="NCBI Taxonomy" id="1166257"/>
    <lineage>
        <taxon>Bacteria</taxon>
        <taxon>Pseudomonadati</taxon>
        <taxon>Pseudomonadota</taxon>
        <taxon>Alphaproteobacteria</taxon>
        <taxon>Hyphomicrobiales</taxon>
        <taxon>Pleomorphomonadaceae</taxon>
        <taxon>Pleomorphomonas</taxon>
    </lineage>
</organism>
<dbReference type="Gene3D" id="3.40.50.1240">
    <property type="entry name" value="Phosphoglycerate mutase-like"/>
    <property type="match status" value="1"/>
</dbReference>
<evidence type="ECO:0000313" key="2">
    <source>
        <dbReference type="Proteomes" id="UP000233491"/>
    </source>
</evidence>
<proteinExistence type="predicted"/>
<dbReference type="SMART" id="SM00855">
    <property type="entry name" value="PGAM"/>
    <property type="match status" value="1"/>
</dbReference>
<dbReference type="PANTHER" id="PTHR47623">
    <property type="entry name" value="OS09G0287300 PROTEIN"/>
    <property type="match status" value="1"/>
</dbReference>
<dbReference type="AlphaFoldDB" id="A0A2N3M005"/>
<gene>
    <name evidence="1" type="ORF">CXZ10_01850</name>
</gene>
<dbReference type="SUPFAM" id="SSF53254">
    <property type="entry name" value="Phosphoglycerate mutase-like"/>
    <property type="match status" value="1"/>
</dbReference>
<dbReference type="EMBL" id="PJNW01000002">
    <property type="protein sequence ID" value="PKR90158.1"/>
    <property type="molecule type" value="Genomic_DNA"/>
</dbReference>
<comment type="caution">
    <text evidence="1">The sequence shown here is derived from an EMBL/GenBank/DDBJ whole genome shotgun (WGS) entry which is preliminary data.</text>
</comment>
<dbReference type="PANTHER" id="PTHR47623:SF1">
    <property type="entry name" value="OS09G0287300 PROTEIN"/>
    <property type="match status" value="1"/>
</dbReference>
<dbReference type="InterPro" id="IPR029033">
    <property type="entry name" value="His_PPase_superfam"/>
</dbReference>
<evidence type="ECO:0000313" key="1">
    <source>
        <dbReference type="EMBL" id="PKR90158.1"/>
    </source>
</evidence>
<dbReference type="Proteomes" id="UP000233491">
    <property type="component" value="Unassembled WGS sequence"/>
</dbReference>
<dbReference type="OrthoDB" id="9810154at2"/>
<keyword evidence="2" id="KW-1185">Reference proteome</keyword>
<name>A0A2N3M005_9HYPH</name>
<accession>A0A2N3M005</accession>